<protein>
    <submittedName>
        <fullName evidence="1">Uncharacterized protein</fullName>
    </submittedName>
</protein>
<dbReference type="Proteomes" id="UP001152562">
    <property type="component" value="Unassembled WGS sequence"/>
</dbReference>
<accession>A0A9P0TG51</accession>
<keyword evidence="2" id="KW-1185">Reference proteome</keyword>
<comment type="caution">
    <text evidence="1">The sequence shown here is derived from an EMBL/GenBank/DDBJ whole genome shotgun (WGS) entry which is preliminary data.</text>
</comment>
<evidence type="ECO:0000313" key="1">
    <source>
        <dbReference type="EMBL" id="CAH4031726.1"/>
    </source>
</evidence>
<name>A0A9P0TG51_PIEBR</name>
<evidence type="ECO:0000313" key="2">
    <source>
        <dbReference type="Proteomes" id="UP001152562"/>
    </source>
</evidence>
<sequence length="130" mass="14364">MIRRVLIWSVHERLGRKPACSMRRRGSTAADNLSKIILQKTLEGAESKVIPLQLLHWLRSPFLGTVIRRPLFQSSGSFSLAQIFPIKGVSVSTVVARSAFNISAAIKTSPGALPVLRPMGQVGRWFDIDV</sequence>
<gene>
    <name evidence="1" type="ORF">PIBRA_LOCUS8201</name>
</gene>
<dbReference type="EMBL" id="CALOZG010000018">
    <property type="protein sequence ID" value="CAH4031726.1"/>
    <property type="molecule type" value="Genomic_DNA"/>
</dbReference>
<organism evidence="1 2">
    <name type="scientific">Pieris brassicae</name>
    <name type="common">White butterfly</name>
    <name type="synonym">Large white butterfly</name>
    <dbReference type="NCBI Taxonomy" id="7116"/>
    <lineage>
        <taxon>Eukaryota</taxon>
        <taxon>Metazoa</taxon>
        <taxon>Ecdysozoa</taxon>
        <taxon>Arthropoda</taxon>
        <taxon>Hexapoda</taxon>
        <taxon>Insecta</taxon>
        <taxon>Pterygota</taxon>
        <taxon>Neoptera</taxon>
        <taxon>Endopterygota</taxon>
        <taxon>Lepidoptera</taxon>
        <taxon>Glossata</taxon>
        <taxon>Ditrysia</taxon>
        <taxon>Papilionoidea</taxon>
        <taxon>Pieridae</taxon>
        <taxon>Pierinae</taxon>
        <taxon>Pieris</taxon>
    </lineage>
</organism>
<reference evidence="1" key="1">
    <citation type="submission" date="2022-05" db="EMBL/GenBank/DDBJ databases">
        <authorList>
            <person name="Okamura Y."/>
        </authorList>
    </citation>
    <scope>NUCLEOTIDE SEQUENCE</scope>
</reference>
<proteinExistence type="predicted"/>
<dbReference type="AlphaFoldDB" id="A0A9P0TG51"/>